<accession>A0A1I7SZX5</accession>
<reference evidence="3" key="1">
    <citation type="submission" date="2016-11" db="UniProtKB">
        <authorList>
            <consortium name="WormBaseParasite"/>
        </authorList>
    </citation>
    <scope>IDENTIFICATION</scope>
</reference>
<feature type="coiled-coil region" evidence="1">
    <location>
        <begin position="49"/>
        <end position="140"/>
    </location>
</feature>
<proteinExistence type="predicted"/>
<organism evidence="2 3">
    <name type="scientific">Caenorhabditis tropicalis</name>
    <dbReference type="NCBI Taxonomy" id="1561998"/>
    <lineage>
        <taxon>Eukaryota</taxon>
        <taxon>Metazoa</taxon>
        <taxon>Ecdysozoa</taxon>
        <taxon>Nematoda</taxon>
        <taxon>Chromadorea</taxon>
        <taxon>Rhabditida</taxon>
        <taxon>Rhabditina</taxon>
        <taxon>Rhabditomorpha</taxon>
        <taxon>Rhabditoidea</taxon>
        <taxon>Rhabditidae</taxon>
        <taxon>Peloderinae</taxon>
        <taxon>Caenorhabditis</taxon>
    </lineage>
</organism>
<protein>
    <submittedName>
        <fullName evidence="3">Myosin_tail_1 domain-containing protein</fullName>
    </submittedName>
</protein>
<evidence type="ECO:0000313" key="2">
    <source>
        <dbReference type="Proteomes" id="UP000095282"/>
    </source>
</evidence>
<evidence type="ECO:0000256" key="1">
    <source>
        <dbReference type="SAM" id="Coils"/>
    </source>
</evidence>
<name>A0A1I7SZX5_9PELO</name>
<dbReference type="AlphaFoldDB" id="A0A1I7SZX5"/>
<evidence type="ECO:0000313" key="3">
    <source>
        <dbReference type="WBParaSite" id="Csp11.Scaffold414.g1113.t1"/>
    </source>
</evidence>
<sequence length="260" mass="30267">MSETTSGSIHCHFIDWTTPQQTSMDEKKDSFLAKGNEVVDNMAKLLEKFQKKEAFNAKLETENNELKDKLKAAENTNTDLENKLNEQKRELKDKLKAAEDNNTALQNKLKEQKRELKNKLKAAEDTNTALQSKLKEETDELKDAVDFWVEVLILCKESHENDLNKPQDSLKAENSEILALKAALDQKKAELQRAQDLADKQAEEILEMKKTFEVEKNKIRIEFEYKIVAIDEDRRNLQERNMKLQDELCQTLKSQRIERK</sequence>
<feature type="coiled-coil region" evidence="1">
    <location>
        <begin position="170"/>
        <end position="247"/>
    </location>
</feature>
<dbReference type="WBParaSite" id="Csp11.Scaffold414.g1113.t1">
    <property type="protein sequence ID" value="Csp11.Scaffold414.g1113.t1"/>
    <property type="gene ID" value="Csp11.Scaffold414.g1113"/>
</dbReference>
<keyword evidence="2" id="KW-1185">Reference proteome</keyword>
<dbReference type="Proteomes" id="UP000095282">
    <property type="component" value="Unplaced"/>
</dbReference>
<keyword evidence="1" id="KW-0175">Coiled coil</keyword>